<dbReference type="Proteomes" id="UP001149165">
    <property type="component" value="Unassembled WGS sequence"/>
</dbReference>
<name>A0A9W9EU97_9EURO</name>
<protein>
    <recommendedName>
        <fullName evidence="1">Fatty acyl-CoA reductase</fullName>
        <ecNumber evidence="1">1.2.1.84</ecNumber>
    </recommendedName>
</protein>
<evidence type="ECO:0000313" key="3">
    <source>
        <dbReference type="EMBL" id="KAJ5087950.1"/>
    </source>
</evidence>
<dbReference type="AlphaFoldDB" id="A0A9W9EU97"/>
<sequence>MWEFYTDKTILLTGGTGFVGTAILYRILSQATPRRIFLLLRGSQQKAQNTWADLLSDNIADSLIQNPRITIVCGNLKSPNFGLSDSDWQCLQESVEIVIHTASPINLVANLKRMSELVISPTMFLANVALQMPELQKFVFVSTAYSNSHLWPLGKEDDVFVKESFYTFDTDRGLSEPANESLENTTKGAKEEWESIRKYQTTDIWETFDFPWAYGYAKNLTERLLLEQFWRRNALEKFLIVKPSIIAPAQSCPFPGYARANSVPAAGFTAAILMSPGRHFNFASRGSDPLNNSTLDEVPVEIVVDRLLVHLARGTSGVVHTVSGKRERLSLFGFIWPMIMKERPFPWKIKPVWKSLDWNSTDLHLANRIFKLAGTSFDFEDTKTERLYANLSQREKSDLILFTNEHKPTGEERRGIVQDMLLVFGKKQHIPSFIIKSFFPAGEMPGAEVPPLPNSKDNEKL</sequence>
<dbReference type="InterPro" id="IPR013120">
    <property type="entry name" value="FAR_NAD-bd"/>
</dbReference>
<dbReference type="EMBL" id="JAPQKH010000007">
    <property type="protein sequence ID" value="KAJ5087950.1"/>
    <property type="molecule type" value="Genomic_DNA"/>
</dbReference>
<comment type="catalytic activity">
    <reaction evidence="1">
        <text>a long-chain fatty acyl-CoA + 2 NADPH + 2 H(+) = a long-chain primary fatty alcohol + 2 NADP(+) + CoA</text>
        <dbReference type="Rhea" id="RHEA:52716"/>
        <dbReference type="ChEBI" id="CHEBI:15378"/>
        <dbReference type="ChEBI" id="CHEBI:57287"/>
        <dbReference type="ChEBI" id="CHEBI:57783"/>
        <dbReference type="ChEBI" id="CHEBI:58349"/>
        <dbReference type="ChEBI" id="CHEBI:77396"/>
        <dbReference type="ChEBI" id="CHEBI:83139"/>
        <dbReference type="EC" id="1.2.1.84"/>
    </reaction>
</comment>
<keyword evidence="1" id="KW-0443">Lipid metabolism</keyword>
<dbReference type="GO" id="GO:0035336">
    <property type="term" value="P:long-chain fatty-acyl-CoA metabolic process"/>
    <property type="evidence" value="ECO:0007669"/>
    <property type="project" value="TreeGrafter"/>
</dbReference>
<reference evidence="3" key="2">
    <citation type="journal article" date="2023" name="IMA Fungus">
        <title>Comparative genomic study of the Penicillium genus elucidates a diverse pangenome and 15 lateral gene transfer events.</title>
        <authorList>
            <person name="Petersen C."/>
            <person name="Sorensen T."/>
            <person name="Nielsen M.R."/>
            <person name="Sondergaard T.E."/>
            <person name="Sorensen J.L."/>
            <person name="Fitzpatrick D.A."/>
            <person name="Frisvad J.C."/>
            <person name="Nielsen K.L."/>
        </authorList>
    </citation>
    <scope>NUCLEOTIDE SEQUENCE</scope>
    <source>
        <strain evidence="3">IBT 30069</strain>
    </source>
</reference>
<comment type="caution">
    <text evidence="3">The sequence shown here is derived from an EMBL/GenBank/DDBJ whole genome shotgun (WGS) entry which is preliminary data.</text>
</comment>
<comment type="function">
    <text evidence="1">Catalyzes the reduction of fatty acyl-CoA to fatty alcohols.</text>
</comment>
<dbReference type="GO" id="GO:0080019">
    <property type="term" value="F:alcohol-forming very long-chain fatty acyl-CoA reductase activity"/>
    <property type="evidence" value="ECO:0007669"/>
    <property type="project" value="InterPro"/>
</dbReference>
<keyword evidence="1" id="KW-0444">Lipid biosynthesis</keyword>
<organism evidence="3 4">
    <name type="scientific">Penicillium angulare</name>
    <dbReference type="NCBI Taxonomy" id="116970"/>
    <lineage>
        <taxon>Eukaryota</taxon>
        <taxon>Fungi</taxon>
        <taxon>Dikarya</taxon>
        <taxon>Ascomycota</taxon>
        <taxon>Pezizomycotina</taxon>
        <taxon>Eurotiomycetes</taxon>
        <taxon>Eurotiomycetidae</taxon>
        <taxon>Eurotiales</taxon>
        <taxon>Aspergillaceae</taxon>
        <taxon>Penicillium</taxon>
    </lineage>
</organism>
<gene>
    <name evidence="3" type="ORF">N7456_011566</name>
</gene>
<dbReference type="InterPro" id="IPR036291">
    <property type="entry name" value="NAD(P)-bd_dom_sf"/>
</dbReference>
<evidence type="ECO:0000256" key="1">
    <source>
        <dbReference type="RuleBase" id="RU363097"/>
    </source>
</evidence>
<comment type="similarity">
    <text evidence="1">Belongs to the fatty acyl-CoA reductase family.</text>
</comment>
<evidence type="ECO:0000313" key="4">
    <source>
        <dbReference type="Proteomes" id="UP001149165"/>
    </source>
</evidence>
<dbReference type="OrthoDB" id="429813at2759"/>
<proteinExistence type="inferred from homology"/>
<reference evidence="3" key="1">
    <citation type="submission" date="2022-11" db="EMBL/GenBank/DDBJ databases">
        <authorList>
            <person name="Petersen C."/>
        </authorList>
    </citation>
    <scope>NUCLEOTIDE SEQUENCE</scope>
    <source>
        <strain evidence="3">IBT 30069</strain>
    </source>
</reference>
<dbReference type="Pfam" id="PF07993">
    <property type="entry name" value="NAD_binding_4"/>
    <property type="match status" value="1"/>
</dbReference>
<dbReference type="GO" id="GO:0005777">
    <property type="term" value="C:peroxisome"/>
    <property type="evidence" value="ECO:0007669"/>
    <property type="project" value="TreeGrafter"/>
</dbReference>
<dbReference type="InterPro" id="IPR026055">
    <property type="entry name" value="FAR"/>
</dbReference>
<keyword evidence="1" id="KW-0521">NADP</keyword>
<dbReference type="Gene3D" id="3.40.50.720">
    <property type="entry name" value="NAD(P)-binding Rossmann-like Domain"/>
    <property type="match status" value="1"/>
</dbReference>
<keyword evidence="1" id="KW-0560">Oxidoreductase</keyword>
<dbReference type="PANTHER" id="PTHR11011">
    <property type="entry name" value="MALE STERILITY PROTEIN 2-RELATED"/>
    <property type="match status" value="1"/>
</dbReference>
<accession>A0A9W9EU97</accession>
<feature type="domain" description="Thioester reductase (TE)" evidence="2">
    <location>
        <begin position="12"/>
        <end position="304"/>
    </location>
</feature>
<evidence type="ECO:0000259" key="2">
    <source>
        <dbReference type="Pfam" id="PF07993"/>
    </source>
</evidence>
<dbReference type="PANTHER" id="PTHR11011:SF45">
    <property type="entry name" value="FATTY ACYL-COA REDUCTASE CG8306-RELATED"/>
    <property type="match status" value="1"/>
</dbReference>
<keyword evidence="4" id="KW-1185">Reference proteome</keyword>
<dbReference type="GO" id="GO:0102965">
    <property type="term" value="F:alcohol-forming long-chain fatty acyl-CoA reductase activity"/>
    <property type="evidence" value="ECO:0007669"/>
    <property type="project" value="UniProtKB-EC"/>
</dbReference>
<dbReference type="EC" id="1.2.1.84" evidence="1"/>
<dbReference type="SUPFAM" id="SSF51735">
    <property type="entry name" value="NAD(P)-binding Rossmann-fold domains"/>
    <property type="match status" value="1"/>
</dbReference>